<keyword evidence="11 15" id="KW-0139">CF(1)</keyword>
<dbReference type="EMBL" id="LR134173">
    <property type="protein sequence ID" value="VEB34029.1"/>
    <property type="molecule type" value="Genomic_DNA"/>
</dbReference>
<keyword evidence="19" id="KW-0378">Hydrolase</keyword>
<dbReference type="FunFam" id="2.60.15.10:FF:000001">
    <property type="entry name" value="ATP synthase epsilon chain"/>
    <property type="match status" value="1"/>
</dbReference>
<dbReference type="Proteomes" id="UP000277577">
    <property type="component" value="Chromosome"/>
</dbReference>
<comment type="function">
    <text evidence="1 15">Produces ATP from ADP in the presence of a proton gradient across the membrane.</text>
</comment>
<keyword evidence="7 15" id="KW-1003">Cell membrane</keyword>
<comment type="similarity">
    <text evidence="3 15 16">Belongs to the ATPase epsilon chain family.</text>
</comment>
<dbReference type="PATRIC" id="fig|28084.5.peg.3199"/>
<comment type="subcellular location">
    <subcellularLocation>
        <location evidence="2 15">Cell membrane</location>
        <topology evidence="2 15">Peripheral membrane protein</topology>
    </subcellularLocation>
</comment>
<dbReference type="OrthoDB" id="9791445at2"/>
<dbReference type="HAMAP" id="MF_00530">
    <property type="entry name" value="ATP_synth_epsil_bac"/>
    <property type="match status" value="1"/>
</dbReference>
<feature type="domain" description="ATP synthase F1 complex delta/epsilon subunit N-terminal" evidence="18">
    <location>
        <begin position="6"/>
        <end position="83"/>
    </location>
</feature>
<dbReference type="EMBL" id="LNXW01000013">
    <property type="protein sequence ID" value="KTC80926.1"/>
    <property type="molecule type" value="Genomic_DNA"/>
</dbReference>
<dbReference type="InterPro" id="IPR020547">
    <property type="entry name" value="ATP_synth_F1_esu_C"/>
</dbReference>
<dbReference type="Gene3D" id="2.60.15.10">
    <property type="entry name" value="F0F1 ATP synthase delta/epsilon subunit, N-terminal"/>
    <property type="match status" value="1"/>
</dbReference>
<evidence type="ECO:0000256" key="13">
    <source>
        <dbReference type="ARBA" id="ARBA00030215"/>
    </source>
</evidence>
<protein>
    <recommendedName>
        <fullName evidence="5 15">ATP synthase epsilon chain</fullName>
    </recommendedName>
    <alternativeName>
        <fullName evidence="14 15">ATP synthase F1 sector epsilon subunit</fullName>
    </alternativeName>
    <alternativeName>
        <fullName evidence="13 15">F-ATPase epsilon subunit</fullName>
    </alternativeName>
</protein>
<dbReference type="CDD" id="cd12152">
    <property type="entry name" value="F1-ATPase_delta"/>
    <property type="match status" value="1"/>
</dbReference>
<evidence type="ECO:0000313" key="22">
    <source>
        <dbReference type="Proteomes" id="UP000277577"/>
    </source>
</evidence>
<name>A0A0W0SBI0_9GAMM</name>
<dbReference type="Pfam" id="PF02823">
    <property type="entry name" value="ATP-synt_DE_N"/>
    <property type="match status" value="1"/>
</dbReference>
<dbReference type="GO" id="GO:0046933">
    <property type="term" value="F:proton-transporting ATP synthase activity, rotational mechanism"/>
    <property type="evidence" value="ECO:0007669"/>
    <property type="project" value="UniProtKB-UniRule"/>
</dbReference>
<evidence type="ECO:0000256" key="3">
    <source>
        <dbReference type="ARBA" id="ARBA00005712"/>
    </source>
</evidence>
<keyword evidence="8 15" id="KW-0375">Hydrogen ion transport</keyword>
<dbReference type="NCBIfam" id="NF001847">
    <property type="entry name" value="PRK00571.1-4"/>
    <property type="match status" value="1"/>
</dbReference>
<dbReference type="STRING" id="28084.Lche_2946"/>
<evidence type="ECO:0000256" key="16">
    <source>
        <dbReference type="RuleBase" id="RU003656"/>
    </source>
</evidence>
<feature type="domain" description="ATP synthase epsilon subunit C-terminal" evidence="17">
    <location>
        <begin position="89"/>
        <end position="133"/>
    </location>
</feature>
<evidence type="ECO:0000256" key="10">
    <source>
        <dbReference type="ARBA" id="ARBA00023136"/>
    </source>
</evidence>
<gene>
    <name evidence="19" type="primary">atpC_3</name>
    <name evidence="15" type="synonym">atpC</name>
    <name evidence="20" type="synonym">atpC_1</name>
    <name evidence="19" type="ORF">Lche_2946</name>
    <name evidence="20" type="ORF">NCTC11976_00636</name>
</gene>
<dbReference type="Gene3D" id="1.20.5.440">
    <property type="entry name" value="ATP synthase delta/epsilon subunit, C-terminal domain"/>
    <property type="match status" value="1"/>
</dbReference>
<proteinExistence type="inferred from homology"/>
<evidence type="ECO:0000256" key="15">
    <source>
        <dbReference type="HAMAP-Rule" id="MF_00530"/>
    </source>
</evidence>
<reference evidence="19 21" key="1">
    <citation type="submission" date="2015-11" db="EMBL/GenBank/DDBJ databases">
        <title>Genomic analysis of 38 Legionella species identifies large and diverse effector repertoires.</title>
        <authorList>
            <person name="Burstein D."/>
            <person name="Amaro F."/>
            <person name="Zusman T."/>
            <person name="Lifshitz Z."/>
            <person name="Cohen O."/>
            <person name="Gilbert J.A."/>
            <person name="Pupko T."/>
            <person name="Shuman H.A."/>
            <person name="Segal G."/>
        </authorList>
    </citation>
    <scope>NUCLEOTIDE SEQUENCE [LARGE SCALE GENOMIC DNA]</scope>
    <source>
        <strain evidence="19 21">ORW</strain>
    </source>
</reference>
<dbReference type="RefSeq" id="WP_028381469.1">
    <property type="nucleotide sequence ID" value="NZ_CAAAIT010000006.1"/>
</dbReference>
<evidence type="ECO:0000256" key="4">
    <source>
        <dbReference type="ARBA" id="ARBA00011648"/>
    </source>
</evidence>
<dbReference type="Pfam" id="PF00401">
    <property type="entry name" value="ATP-synt_DE"/>
    <property type="match status" value="1"/>
</dbReference>
<dbReference type="InterPro" id="IPR001469">
    <property type="entry name" value="ATP_synth_F1_dsu/esu"/>
</dbReference>
<evidence type="ECO:0000256" key="6">
    <source>
        <dbReference type="ARBA" id="ARBA00022448"/>
    </source>
</evidence>
<evidence type="ECO:0000313" key="20">
    <source>
        <dbReference type="EMBL" id="VEB34029.1"/>
    </source>
</evidence>
<dbReference type="SUPFAM" id="SSF51344">
    <property type="entry name" value="Epsilon subunit of F1F0-ATP synthase N-terminal domain"/>
    <property type="match status" value="1"/>
</dbReference>
<dbReference type="InterPro" id="IPR020546">
    <property type="entry name" value="ATP_synth_F1_dsu/esu_N"/>
</dbReference>
<dbReference type="InterPro" id="IPR036794">
    <property type="entry name" value="ATP_F1_dsu/esu_C_sf"/>
</dbReference>
<evidence type="ECO:0000313" key="21">
    <source>
        <dbReference type="Proteomes" id="UP000054921"/>
    </source>
</evidence>
<dbReference type="Proteomes" id="UP000054921">
    <property type="component" value="Unassembled WGS sequence"/>
</dbReference>
<dbReference type="FunFam" id="1.20.5.440:FF:000001">
    <property type="entry name" value="ATP synthase epsilon chain"/>
    <property type="match status" value="1"/>
</dbReference>
<evidence type="ECO:0000313" key="19">
    <source>
        <dbReference type="EMBL" id="KTC80926.1"/>
    </source>
</evidence>
<organism evidence="19 21">
    <name type="scientific">Legionella cherrii</name>
    <dbReference type="NCBI Taxonomy" id="28084"/>
    <lineage>
        <taxon>Bacteria</taxon>
        <taxon>Pseudomonadati</taxon>
        <taxon>Pseudomonadota</taxon>
        <taxon>Gammaproteobacteria</taxon>
        <taxon>Legionellales</taxon>
        <taxon>Legionellaceae</taxon>
        <taxon>Legionella</taxon>
    </lineage>
</organism>
<dbReference type="InterPro" id="IPR036771">
    <property type="entry name" value="ATPsynth_dsu/esu_N"/>
</dbReference>
<keyword evidence="9 15" id="KW-0406">Ion transport</keyword>
<evidence type="ECO:0000256" key="7">
    <source>
        <dbReference type="ARBA" id="ARBA00022475"/>
    </source>
</evidence>
<comment type="subunit">
    <text evidence="4 15 16">F-type ATPases have 2 components, CF(1) - the catalytic core - and CF(0) - the membrane proton channel. CF(1) has five subunits: alpha(3), beta(3), gamma(1), delta(1), epsilon(1). CF(0) has three main subunits: a, b and c.</text>
</comment>
<accession>A0A0W0SBI0</accession>
<reference evidence="20 22" key="2">
    <citation type="submission" date="2018-12" db="EMBL/GenBank/DDBJ databases">
        <authorList>
            <consortium name="Pathogen Informatics"/>
        </authorList>
    </citation>
    <scope>NUCLEOTIDE SEQUENCE [LARGE SCALE GENOMIC DNA]</scope>
    <source>
        <strain evidence="20 22">NCTC11976</strain>
    </source>
</reference>
<keyword evidence="12 15" id="KW-0066">ATP synthesis</keyword>
<evidence type="ECO:0000259" key="18">
    <source>
        <dbReference type="Pfam" id="PF02823"/>
    </source>
</evidence>
<keyword evidence="22" id="KW-1185">Reference proteome</keyword>
<dbReference type="SUPFAM" id="SSF46604">
    <property type="entry name" value="Epsilon subunit of F1F0-ATP synthase C-terminal domain"/>
    <property type="match status" value="1"/>
</dbReference>
<dbReference type="AlphaFoldDB" id="A0A0W0SBI0"/>
<dbReference type="NCBIfam" id="TIGR01216">
    <property type="entry name" value="ATP_synt_epsi"/>
    <property type="match status" value="1"/>
</dbReference>
<evidence type="ECO:0000256" key="12">
    <source>
        <dbReference type="ARBA" id="ARBA00023310"/>
    </source>
</evidence>
<dbReference type="GO" id="GO:0016787">
    <property type="term" value="F:hydrolase activity"/>
    <property type="evidence" value="ECO:0007669"/>
    <property type="project" value="UniProtKB-KW"/>
</dbReference>
<evidence type="ECO:0000256" key="2">
    <source>
        <dbReference type="ARBA" id="ARBA00004202"/>
    </source>
</evidence>
<evidence type="ECO:0000256" key="1">
    <source>
        <dbReference type="ARBA" id="ARBA00003543"/>
    </source>
</evidence>
<dbReference type="GO" id="GO:0045259">
    <property type="term" value="C:proton-transporting ATP synthase complex"/>
    <property type="evidence" value="ECO:0007669"/>
    <property type="project" value="UniProtKB-KW"/>
</dbReference>
<evidence type="ECO:0000256" key="11">
    <source>
        <dbReference type="ARBA" id="ARBA00023196"/>
    </source>
</evidence>
<evidence type="ECO:0000256" key="8">
    <source>
        <dbReference type="ARBA" id="ARBA00022781"/>
    </source>
</evidence>
<keyword evidence="6 15" id="KW-0813">Transport</keyword>
<evidence type="ECO:0000256" key="14">
    <source>
        <dbReference type="ARBA" id="ARBA00031795"/>
    </source>
</evidence>
<keyword evidence="10 15" id="KW-0472">Membrane</keyword>
<evidence type="ECO:0000256" key="9">
    <source>
        <dbReference type="ARBA" id="ARBA00023065"/>
    </source>
</evidence>
<dbReference type="GO" id="GO:0005886">
    <property type="term" value="C:plasma membrane"/>
    <property type="evidence" value="ECO:0007669"/>
    <property type="project" value="UniProtKB-SubCell"/>
</dbReference>
<dbReference type="PANTHER" id="PTHR13822:SF10">
    <property type="entry name" value="ATP SYNTHASE EPSILON CHAIN, CHLOROPLASTIC"/>
    <property type="match status" value="1"/>
</dbReference>
<sequence>MTRTTHLDIVSAEHEIFSGVVEMVVATGELGEVGITAGHAPLLTVLKPGEVRVTLPGGHQEIYYVQGGMLEIQPNSVTVLADVIERADHLDESAALAAKAQAEAAMANKGGEMDYSVAAAELARAVAQIRAIQKVRKTIK</sequence>
<dbReference type="GO" id="GO:0005524">
    <property type="term" value="F:ATP binding"/>
    <property type="evidence" value="ECO:0007669"/>
    <property type="project" value="UniProtKB-UniRule"/>
</dbReference>
<evidence type="ECO:0000259" key="17">
    <source>
        <dbReference type="Pfam" id="PF00401"/>
    </source>
</evidence>
<evidence type="ECO:0000256" key="5">
    <source>
        <dbReference type="ARBA" id="ARBA00014480"/>
    </source>
</evidence>
<dbReference type="PANTHER" id="PTHR13822">
    <property type="entry name" value="ATP SYNTHASE DELTA/EPSILON CHAIN"/>
    <property type="match status" value="1"/>
</dbReference>